<dbReference type="PROSITE" id="PS00041">
    <property type="entry name" value="HTH_ARAC_FAMILY_1"/>
    <property type="match status" value="1"/>
</dbReference>
<keyword evidence="6" id="KW-1185">Reference proteome</keyword>
<dbReference type="Pfam" id="PF12833">
    <property type="entry name" value="HTH_18"/>
    <property type="match status" value="1"/>
</dbReference>
<keyword evidence="3" id="KW-0804">Transcription</keyword>
<evidence type="ECO:0000256" key="3">
    <source>
        <dbReference type="ARBA" id="ARBA00023163"/>
    </source>
</evidence>
<dbReference type="InterPro" id="IPR018060">
    <property type="entry name" value="HTH_AraC"/>
</dbReference>
<protein>
    <submittedName>
        <fullName evidence="5">AraC family transcriptional regulator</fullName>
    </submittedName>
</protein>
<feature type="domain" description="HTH araC/xylS-type" evidence="4">
    <location>
        <begin position="285"/>
        <end position="383"/>
    </location>
</feature>
<dbReference type="EMBL" id="VUMN01000023">
    <property type="protein sequence ID" value="MSS59093.1"/>
    <property type="molecule type" value="Genomic_DNA"/>
</dbReference>
<organism evidence="5 6">
    <name type="scientific">Stecheria intestinalis</name>
    <dbReference type="NCBI Taxonomy" id="2606630"/>
    <lineage>
        <taxon>Bacteria</taxon>
        <taxon>Bacillati</taxon>
        <taxon>Bacillota</taxon>
        <taxon>Erysipelotrichia</taxon>
        <taxon>Erysipelotrichales</taxon>
        <taxon>Erysipelotrichaceae</taxon>
        <taxon>Stecheria</taxon>
    </lineage>
</organism>
<dbReference type="AlphaFoldDB" id="A0A7X2NU00"/>
<accession>A0A7X2NU00</accession>
<dbReference type="InterPro" id="IPR020449">
    <property type="entry name" value="Tscrpt_reg_AraC-type_HTH"/>
</dbReference>
<dbReference type="InterPro" id="IPR009057">
    <property type="entry name" value="Homeodomain-like_sf"/>
</dbReference>
<dbReference type="InterPro" id="IPR003313">
    <property type="entry name" value="AraC-bd"/>
</dbReference>
<evidence type="ECO:0000259" key="4">
    <source>
        <dbReference type="PROSITE" id="PS01124"/>
    </source>
</evidence>
<dbReference type="SUPFAM" id="SSF51215">
    <property type="entry name" value="Regulatory protein AraC"/>
    <property type="match status" value="1"/>
</dbReference>
<dbReference type="InterPro" id="IPR014710">
    <property type="entry name" value="RmlC-like_jellyroll"/>
</dbReference>
<dbReference type="Proteomes" id="UP000461880">
    <property type="component" value="Unassembled WGS sequence"/>
</dbReference>
<reference evidence="5 6" key="1">
    <citation type="submission" date="2019-08" db="EMBL/GenBank/DDBJ databases">
        <title>In-depth cultivation of the pig gut microbiome towards novel bacterial diversity and tailored functional studies.</title>
        <authorList>
            <person name="Wylensek D."/>
            <person name="Hitch T.C.A."/>
            <person name="Clavel T."/>
        </authorList>
    </citation>
    <scope>NUCLEOTIDE SEQUENCE [LARGE SCALE GENOMIC DNA]</scope>
    <source>
        <strain evidence="5 6">Oil+RF-744-GAM-WT-6</strain>
    </source>
</reference>
<dbReference type="PRINTS" id="PR00032">
    <property type="entry name" value="HTHARAC"/>
</dbReference>
<dbReference type="PANTHER" id="PTHR43280:SF28">
    <property type="entry name" value="HTH-TYPE TRANSCRIPTIONAL ACTIVATOR RHAS"/>
    <property type="match status" value="1"/>
</dbReference>
<dbReference type="SMART" id="SM00342">
    <property type="entry name" value="HTH_ARAC"/>
    <property type="match status" value="1"/>
</dbReference>
<evidence type="ECO:0000256" key="2">
    <source>
        <dbReference type="ARBA" id="ARBA00023125"/>
    </source>
</evidence>
<comment type="caution">
    <text evidence="5">The sequence shown here is derived from an EMBL/GenBank/DDBJ whole genome shotgun (WGS) entry which is preliminary data.</text>
</comment>
<dbReference type="PROSITE" id="PS01124">
    <property type="entry name" value="HTH_ARAC_FAMILY_2"/>
    <property type="match status" value="1"/>
</dbReference>
<dbReference type="Gene3D" id="1.10.10.60">
    <property type="entry name" value="Homeodomain-like"/>
    <property type="match status" value="2"/>
</dbReference>
<dbReference type="InterPro" id="IPR018062">
    <property type="entry name" value="HTH_AraC-typ_CS"/>
</dbReference>
<dbReference type="InterPro" id="IPR037923">
    <property type="entry name" value="HTH-like"/>
</dbReference>
<keyword evidence="2" id="KW-0238">DNA-binding</keyword>
<dbReference type="Gene3D" id="2.60.120.10">
    <property type="entry name" value="Jelly Rolls"/>
    <property type="match status" value="1"/>
</dbReference>
<gene>
    <name evidence="5" type="ORF">FYJ51_09290</name>
</gene>
<dbReference type="RefSeq" id="WP_154505211.1">
    <property type="nucleotide sequence ID" value="NZ_JAQXPC010000019.1"/>
</dbReference>
<name>A0A7X2NU00_9FIRM</name>
<evidence type="ECO:0000313" key="6">
    <source>
        <dbReference type="Proteomes" id="UP000461880"/>
    </source>
</evidence>
<keyword evidence="1" id="KW-0805">Transcription regulation</keyword>
<proteinExistence type="predicted"/>
<dbReference type="PANTHER" id="PTHR43280">
    <property type="entry name" value="ARAC-FAMILY TRANSCRIPTIONAL REGULATOR"/>
    <property type="match status" value="1"/>
</dbReference>
<dbReference type="GO" id="GO:0043565">
    <property type="term" value="F:sequence-specific DNA binding"/>
    <property type="evidence" value="ECO:0007669"/>
    <property type="project" value="InterPro"/>
</dbReference>
<dbReference type="Pfam" id="PF02311">
    <property type="entry name" value="AraC_binding"/>
    <property type="match status" value="1"/>
</dbReference>
<dbReference type="SUPFAM" id="SSF46689">
    <property type="entry name" value="Homeodomain-like"/>
    <property type="match status" value="2"/>
</dbReference>
<sequence>MLAKTTSATFLKFGAVSSAFRGQQGFIKKEYTLSDDTIYRLYSYNEPVYVEPMEGMAMLRITRNPEIEEIENFALHRDIRINKGNWFALAPMSSYTIYNLYIPENAERQVLKLDKPILYNHITPTLRINEIIAYYYVVKRPGYVFPGEVHNYFELTYVDHGSLLTHVNGVDYEISSGQVMMYGPGQFHNQQVTSSEACSYMTVIFQADGINRDKVLNRVFTCNREMVNDLNTFVKATDDTGEYHNDAMIISLQYILIEMLVSNQEEYQPKPISPINQHFEDNLMEEIIDYINHHLYEPLPIEQICAKFSISRSTLQNLFKNNLQIPPKQYINNAKLSHSRAMIRKGDHTISEIASMLGFTSIHYFSRRFTSYYGITPSEYARKIYPESEE</sequence>
<evidence type="ECO:0000313" key="5">
    <source>
        <dbReference type="EMBL" id="MSS59093.1"/>
    </source>
</evidence>
<dbReference type="GO" id="GO:0003700">
    <property type="term" value="F:DNA-binding transcription factor activity"/>
    <property type="evidence" value="ECO:0007669"/>
    <property type="project" value="InterPro"/>
</dbReference>
<evidence type="ECO:0000256" key="1">
    <source>
        <dbReference type="ARBA" id="ARBA00023015"/>
    </source>
</evidence>